<accession>A0A087U1L6</accession>
<organism evidence="2 3">
    <name type="scientific">Stegodyphus mimosarum</name>
    <name type="common">African social velvet spider</name>
    <dbReference type="NCBI Taxonomy" id="407821"/>
    <lineage>
        <taxon>Eukaryota</taxon>
        <taxon>Metazoa</taxon>
        <taxon>Ecdysozoa</taxon>
        <taxon>Arthropoda</taxon>
        <taxon>Chelicerata</taxon>
        <taxon>Arachnida</taxon>
        <taxon>Araneae</taxon>
        <taxon>Araneomorphae</taxon>
        <taxon>Entelegynae</taxon>
        <taxon>Eresoidea</taxon>
        <taxon>Eresidae</taxon>
        <taxon>Stegodyphus</taxon>
    </lineage>
</organism>
<proteinExistence type="predicted"/>
<evidence type="ECO:0000313" key="3">
    <source>
        <dbReference type="Proteomes" id="UP000054359"/>
    </source>
</evidence>
<dbReference type="EMBL" id="KK117726">
    <property type="protein sequence ID" value="KFM71255.1"/>
    <property type="molecule type" value="Genomic_DNA"/>
</dbReference>
<feature type="non-terminal residue" evidence="2">
    <location>
        <position position="48"/>
    </location>
</feature>
<sequence length="48" mass="5516">MEEPALEKDRSNTAYVLLWCMDLAAALFYIARLKRSAQVLRMPIVCIT</sequence>
<name>A0A087U1L6_STEMI</name>
<protein>
    <submittedName>
        <fullName evidence="2">Uncharacterized protein</fullName>
    </submittedName>
</protein>
<reference evidence="2 3" key="1">
    <citation type="submission" date="2013-11" db="EMBL/GenBank/DDBJ databases">
        <title>Genome sequencing of Stegodyphus mimosarum.</title>
        <authorList>
            <person name="Bechsgaard J."/>
        </authorList>
    </citation>
    <scope>NUCLEOTIDE SEQUENCE [LARGE SCALE GENOMIC DNA]</scope>
</reference>
<keyword evidence="3" id="KW-1185">Reference proteome</keyword>
<gene>
    <name evidence="2" type="ORF">X975_22760</name>
</gene>
<evidence type="ECO:0000256" key="1">
    <source>
        <dbReference type="SAM" id="Phobius"/>
    </source>
</evidence>
<feature type="transmembrane region" description="Helical" evidence="1">
    <location>
        <begin position="12"/>
        <end position="31"/>
    </location>
</feature>
<keyword evidence="1" id="KW-1133">Transmembrane helix</keyword>
<keyword evidence="1" id="KW-0472">Membrane</keyword>
<dbReference type="AlphaFoldDB" id="A0A087U1L6"/>
<evidence type="ECO:0000313" key="2">
    <source>
        <dbReference type="EMBL" id="KFM71255.1"/>
    </source>
</evidence>
<dbReference type="Proteomes" id="UP000054359">
    <property type="component" value="Unassembled WGS sequence"/>
</dbReference>
<keyword evidence="1" id="KW-0812">Transmembrane</keyword>